<gene>
    <name evidence="2" type="ORF">GCM10010390_29780</name>
</gene>
<keyword evidence="3" id="KW-1185">Reference proteome</keyword>
<feature type="region of interest" description="Disordered" evidence="1">
    <location>
        <begin position="61"/>
        <end position="86"/>
    </location>
</feature>
<feature type="region of interest" description="Disordered" evidence="1">
    <location>
        <begin position="1"/>
        <end position="43"/>
    </location>
</feature>
<evidence type="ECO:0000256" key="1">
    <source>
        <dbReference type="SAM" id="MobiDB-lite"/>
    </source>
</evidence>
<proteinExistence type="predicted"/>
<reference evidence="3" key="1">
    <citation type="journal article" date="2019" name="Int. J. Syst. Evol. Microbiol.">
        <title>The Global Catalogue of Microorganisms (GCM) 10K type strain sequencing project: providing services to taxonomists for standard genome sequencing and annotation.</title>
        <authorList>
            <consortium name="The Broad Institute Genomics Platform"/>
            <consortium name="The Broad Institute Genome Sequencing Center for Infectious Disease"/>
            <person name="Wu L."/>
            <person name="Ma J."/>
        </authorList>
    </citation>
    <scope>NUCLEOTIDE SEQUENCE [LARGE SCALE GENOMIC DNA]</scope>
    <source>
        <strain evidence="3">JCM 5052</strain>
    </source>
</reference>
<dbReference type="Proteomes" id="UP001501576">
    <property type="component" value="Unassembled WGS sequence"/>
</dbReference>
<evidence type="ECO:0000313" key="2">
    <source>
        <dbReference type="EMBL" id="GAA0525375.1"/>
    </source>
</evidence>
<evidence type="ECO:0000313" key="3">
    <source>
        <dbReference type="Proteomes" id="UP001501576"/>
    </source>
</evidence>
<dbReference type="EMBL" id="BAAABZ010000016">
    <property type="protein sequence ID" value="GAA0525375.1"/>
    <property type="molecule type" value="Genomic_DNA"/>
</dbReference>
<sequence>MATVSPPGSEPGPRGMPSTFLGPGPGRRRKPGKDTGSSRPSTAGLILAATAGVLCAGAAVSAKATPVPAGSTPRDDCGPDNTPTVVTGPHNGLVVIDNSAADSWLEVDRTLNTLLLSRGTAGSDHDGGGGAIDVVTGGLTGADPVLPQIGHPPWQAGSGD</sequence>
<protein>
    <submittedName>
        <fullName evidence="2">Uncharacterized protein</fullName>
    </submittedName>
</protein>
<accession>A0ABP3MU03</accession>
<comment type="caution">
    <text evidence="2">The sequence shown here is derived from an EMBL/GenBank/DDBJ whole genome shotgun (WGS) entry which is preliminary data.</text>
</comment>
<name>A0ABP3MU03_9ACTN</name>
<organism evidence="2 3">
    <name type="scientific">Streptomyces mordarskii</name>
    <dbReference type="NCBI Taxonomy" id="1226758"/>
    <lineage>
        <taxon>Bacteria</taxon>
        <taxon>Bacillati</taxon>
        <taxon>Actinomycetota</taxon>
        <taxon>Actinomycetes</taxon>
        <taxon>Kitasatosporales</taxon>
        <taxon>Streptomycetaceae</taxon>
        <taxon>Streptomyces</taxon>
    </lineage>
</organism>